<feature type="compositionally biased region" description="Polar residues" evidence="5">
    <location>
        <begin position="419"/>
        <end position="447"/>
    </location>
</feature>
<proteinExistence type="predicted"/>
<keyword evidence="1" id="KW-0479">Metal-binding</keyword>
<reference evidence="7 8" key="1">
    <citation type="journal article" date="2005" name="Nature">
        <title>The map-based sequence of the rice genome.</title>
        <authorList>
            <consortium name="International rice genome sequencing project (IRGSP)"/>
            <person name="Matsumoto T."/>
            <person name="Wu J."/>
            <person name="Kanamori H."/>
            <person name="Katayose Y."/>
            <person name="Fujisawa M."/>
            <person name="Namiki N."/>
            <person name="Mizuno H."/>
            <person name="Yamamoto K."/>
            <person name="Antonio B.A."/>
            <person name="Baba T."/>
            <person name="Sakata K."/>
            <person name="Nagamura Y."/>
            <person name="Aoki H."/>
            <person name="Arikawa K."/>
            <person name="Arita K."/>
            <person name="Bito T."/>
            <person name="Chiden Y."/>
            <person name="Fujitsuka N."/>
            <person name="Fukunaka R."/>
            <person name="Hamada M."/>
            <person name="Harada C."/>
            <person name="Hayashi A."/>
            <person name="Hijishita S."/>
            <person name="Honda M."/>
            <person name="Hosokawa S."/>
            <person name="Ichikawa Y."/>
            <person name="Idonuma A."/>
            <person name="Iijima M."/>
            <person name="Ikeda M."/>
            <person name="Ikeno M."/>
            <person name="Ito K."/>
            <person name="Ito S."/>
            <person name="Ito T."/>
            <person name="Ito Y."/>
            <person name="Ito Y."/>
            <person name="Iwabuchi A."/>
            <person name="Kamiya K."/>
            <person name="Karasawa W."/>
            <person name="Kurita K."/>
            <person name="Katagiri S."/>
            <person name="Kikuta A."/>
            <person name="Kobayashi H."/>
            <person name="Kobayashi N."/>
            <person name="Machita K."/>
            <person name="Maehara T."/>
            <person name="Masukawa M."/>
            <person name="Mizubayashi T."/>
            <person name="Mukai Y."/>
            <person name="Nagasaki H."/>
            <person name="Nagata Y."/>
            <person name="Naito S."/>
            <person name="Nakashima M."/>
            <person name="Nakama Y."/>
            <person name="Nakamichi Y."/>
            <person name="Nakamura M."/>
            <person name="Meguro A."/>
            <person name="Negishi M."/>
            <person name="Ohta I."/>
            <person name="Ohta T."/>
            <person name="Okamoto M."/>
            <person name="Ono N."/>
            <person name="Saji S."/>
            <person name="Sakaguchi M."/>
            <person name="Sakai K."/>
            <person name="Shibata M."/>
            <person name="Shimokawa T."/>
            <person name="Song J."/>
            <person name="Takazaki Y."/>
            <person name="Terasawa K."/>
            <person name="Tsugane M."/>
            <person name="Tsuji K."/>
            <person name="Ueda S."/>
            <person name="Waki K."/>
            <person name="Yamagata H."/>
            <person name="Yamamoto M."/>
            <person name="Yamamoto S."/>
            <person name="Yamane H."/>
            <person name="Yoshiki S."/>
            <person name="Yoshihara R."/>
            <person name="Yukawa K."/>
            <person name="Zhong H."/>
            <person name="Yano M."/>
            <person name="Yuan Q."/>
            <person name="Ouyang S."/>
            <person name="Liu J."/>
            <person name="Jones K.M."/>
            <person name="Gansberger K."/>
            <person name="Moffat K."/>
            <person name="Hill J."/>
            <person name="Bera J."/>
            <person name="Fadrosh D."/>
            <person name="Jin S."/>
            <person name="Johri S."/>
            <person name="Kim M."/>
            <person name="Overton L."/>
            <person name="Reardon M."/>
            <person name="Tsitrin T."/>
            <person name="Vuong H."/>
            <person name="Weaver B."/>
            <person name="Ciecko A."/>
            <person name="Tallon L."/>
            <person name="Jackson J."/>
            <person name="Pai G."/>
            <person name="Aken S.V."/>
            <person name="Utterback T."/>
            <person name="Reidmuller S."/>
            <person name="Feldblyum T."/>
            <person name="Hsiao J."/>
            <person name="Zismann V."/>
            <person name="Iobst S."/>
            <person name="de Vazeille A.R."/>
            <person name="Buell C.R."/>
            <person name="Ying K."/>
            <person name="Li Y."/>
            <person name="Lu T."/>
            <person name="Huang Y."/>
            <person name="Zhao Q."/>
            <person name="Feng Q."/>
            <person name="Zhang L."/>
            <person name="Zhu J."/>
            <person name="Weng Q."/>
            <person name="Mu J."/>
            <person name="Lu Y."/>
            <person name="Fan D."/>
            <person name="Liu Y."/>
            <person name="Guan J."/>
            <person name="Zhang Y."/>
            <person name="Yu S."/>
            <person name="Liu X."/>
            <person name="Zhang Y."/>
            <person name="Hong G."/>
            <person name="Han B."/>
            <person name="Choisne N."/>
            <person name="Demange N."/>
            <person name="Orjeda G."/>
            <person name="Samain S."/>
            <person name="Cattolico L."/>
            <person name="Pelletier E."/>
            <person name="Couloux A."/>
            <person name="Segurens B."/>
            <person name="Wincker P."/>
            <person name="D'Hont A."/>
            <person name="Scarpelli C."/>
            <person name="Weissenbach J."/>
            <person name="Salanoubat M."/>
            <person name="Quetier F."/>
            <person name="Yu Y."/>
            <person name="Kim H.R."/>
            <person name="Rambo T."/>
            <person name="Currie J."/>
            <person name="Collura K."/>
            <person name="Luo M."/>
            <person name="Yang T."/>
            <person name="Ammiraju J.S.S."/>
            <person name="Engler F."/>
            <person name="Soderlund C."/>
            <person name="Wing R.A."/>
            <person name="Palmer L.E."/>
            <person name="de la Bastide M."/>
            <person name="Spiegel L."/>
            <person name="Nascimento L."/>
            <person name="Zutavern T."/>
            <person name="O'Shaughnessy A."/>
            <person name="Dike S."/>
            <person name="Dedhia N."/>
            <person name="Preston R."/>
            <person name="Balija V."/>
            <person name="McCombie W.R."/>
            <person name="Chow T."/>
            <person name="Chen H."/>
            <person name="Chung M."/>
            <person name="Chen C."/>
            <person name="Shaw J."/>
            <person name="Wu H."/>
            <person name="Hsiao K."/>
            <person name="Chao Y."/>
            <person name="Chu M."/>
            <person name="Cheng C."/>
            <person name="Hour A."/>
            <person name="Lee P."/>
            <person name="Lin S."/>
            <person name="Lin Y."/>
            <person name="Liou J."/>
            <person name="Liu S."/>
            <person name="Hsing Y."/>
            <person name="Raghuvanshi S."/>
            <person name="Mohanty A."/>
            <person name="Bharti A.K."/>
            <person name="Gaur A."/>
            <person name="Gupta V."/>
            <person name="Kumar D."/>
            <person name="Ravi V."/>
            <person name="Vij S."/>
            <person name="Kapur A."/>
            <person name="Khurana P."/>
            <person name="Khurana P."/>
            <person name="Khurana J.P."/>
            <person name="Tyagi A.K."/>
            <person name="Gaikwad K."/>
            <person name="Singh A."/>
            <person name="Dalal V."/>
            <person name="Srivastava S."/>
            <person name="Dixit A."/>
            <person name="Pal A.K."/>
            <person name="Ghazi I.A."/>
            <person name="Yadav M."/>
            <person name="Pandit A."/>
            <person name="Bhargava A."/>
            <person name="Sureshbabu K."/>
            <person name="Batra K."/>
            <person name="Sharma T.R."/>
            <person name="Mohapatra T."/>
            <person name="Singh N.K."/>
            <person name="Messing J."/>
            <person name="Nelson A.B."/>
            <person name="Fuks G."/>
            <person name="Kavchok S."/>
            <person name="Keizer G."/>
            <person name="Linton E."/>
            <person name="Llaca V."/>
            <person name="Song R."/>
            <person name="Tanyolac B."/>
            <person name="Young S."/>
            <person name="Ho-Il K."/>
            <person name="Hahn J.H."/>
            <person name="Sangsakoo G."/>
            <person name="Vanavichit A."/>
            <person name="de Mattos Luiz.A.T."/>
            <person name="Zimmer P.D."/>
            <person name="Malone G."/>
            <person name="Dellagostin O."/>
            <person name="de Oliveira A.C."/>
            <person name="Bevan M."/>
            <person name="Bancroft I."/>
            <person name="Minx P."/>
            <person name="Cordum H."/>
            <person name="Wilson R."/>
            <person name="Cheng Z."/>
            <person name="Jin W."/>
            <person name="Jiang J."/>
            <person name="Leong S.A."/>
            <person name="Iwama H."/>
            <person name="Gojobori T."/>
            <person name="Itoh T."/>
            <person name="Niimura Y."/>
            <person name="Fujii Y."/>
            <person name="Habara T."/>
            <person name="Sakai H."/>
            <person name="Sato Y."/>
            <person name="Wilson G."/>
            <person name="Kumar K."/>
            <person name="McCouch S."/>
            <person name="Juretic N."/>
            <person name="Hoen D."/>
            <person name="Wright S."/>
            <person name="Bruskiewich R."/>
            <person name="Bureau T."/>
            <person name="Miyao A."/>
            <person name="Hirochika H."/>
            <person name="Nishikawa T."/>
            <person name="Kadowaki K."/>
            <person name="Sugiura M."/>
            <person name="Burr B."/>
            <person name="Sasaki T."/>
        </authorList>
    </citation>
    <scope>NUCLEOTIDE SEQUENCE [LARGE SCALE GENOMIC DNA]</scope>
    <source>
        <strain evidence="8">cv. Nipponbare</strain>
    </source>
</reference>
<feature type="compositionally biased region" description="Low complexity" evidence="5">
    <location>
        <begin position="452"/>
        <end position="471"/>
    </location>
</feature>
<evidence type="ECO:0000256" key="3">
    <source>
        <dbReference type="ARBA" id="ARBA00022833"/>
    </source>
</evidence>
<keyword evidence="2 4" id="KW-0863">Zinc-finger</keyword>
<feature type="compositionally biased region" description="Basic residues" evidence="5">
    <location>
        <begin position="366"/>
        <end position="375"/>
    </location>
</feature>
<dbReference type="PROSITE" id="PS50966">
    <property type="entry name" value="ZF_SWIM"/>
    <property type="match status" value="1"/>
</dbReference>
<name>C7JA18_ORYSJ</name>
<evidence type="ECO:0000313" key="7">
    <source>
        <dbReference type="EMBL" id="BAH95670.1"/>
    </source>
</evidence>
<evidence type="ECO:0000256" key="5">
    <source>
        <dbReference type="SAM" id="MobiDB-lite"/>
    </source>
</evidence>
<evidence type="ECO:0000313" key="8">
    <source>
        <dbReference type="Proteomes" id="UP000000763"/>
    </source>
</evidence>
<dbReference type="InterPro" id="IPR004332">
    <property type="entry name" value="Transposase_MuDR"/>
</dbReference>
<evidence type="ECO:0000256" key="1">
    <source>
        <dbReference type="ARBA" id="ARBA00022723"/>
    </source>
</evidence>
<keyword evidence="3" id="KW-0862">Zinc</keyword>
<dbReference type="InterPro" id="IPR006564">
    <property type="entry name" value="Znf_PMZ"/>
</dbReference>
<feature type="region of interest" description="Disordered" evidence="5">
    <location>
        <begin position="349"/>
        <end position="393"/>
    </location>
</feature>
<dbReference type="SMART" id="SM00575">
    <property type="entry name" value="ZnF_PMZ"/>
    <property type="match status" value="1"/>
</dbReference>
<dbReference type="AlphaFoldDB" id="C7JA18"/>
<dbReference type="Pfam" id="PF04434">
    <property type="entry name" value="SWIM"/>
    <property type="match status" value="1"/>
</dbReference>
<dbReference type="InterPro" id="IPR007527">
    <property type="entry name" value="Znf_SWIM"/>
</dbReference>
<sequence length="487" mass="52557">MDCTWHELVVGLKEEPALSLAVVELEIDHAIKSVYIVAPDGIVEPVPVQVPADKFYELLGLRAEDEVADEARQAAARGGGPDVAGAAAGGVGGAAAAAAAPGASPVADEDDITGAAIPVDDQVPGERVMAYDPNNSCMKAGTVYPNMKEFRLAMRQFAINAEFELKLVKTDPERYIGGCKVEGCPWHIVGHKQPNQKTVTVLQDLHTCTSSSRRKTTTPTAKWVASNAIPILKKNPEIVDNSTTHEKHVVKAYNQYCSCEEWQHTGKPCQHALALITSQQNRDVNIEDFVNPYFSVELFRKAYRRIIEPLGDKSYWPQVELPWVLGAPLPKKTNGRYIKLRIKSCLEGGGKSKAKTTPTDNDSGKRVLRKPRRNTTKYGNTSDIPSPKRPTVQTILEESLGRITRSRLASLMKGGAQNIPASNSQPADIPSSSSQPADIRASSSQPTADIGASSSQPAASSSQATSNAAPSWQPRIKQAGQSKDAIH</sequence>
<evidence type="ECO:0000259" key="6">
    <source>
        <dbReference type="PROSITE" id="PS50966"/>
    </source>
</evidence>
<dbReference type="Pfam" id="PF03108">
    <property type="entry name" value="DBD_Tnp_Mut"/>
    <property type="match status" value="1"/>
</dbReference>
<dbReference type="PANTHER" id="PTHR31973">
    <property type="entry name" value="POLYPROTEIN, PUTATIVE-RELATED"/>
    <property type="match status" value="1"/>
</dbReference>
<accession>C7JA18</accession>
<evidence type="ECO:0000256" key="2">
    <source>
        <dbReference type="ARBA" id="ARBA00022771"/>
    </source>
</evidence>
<dbReference type="PANTHER" id="PTHR31973:SF187">
    <property type="entry name" value="MUTATOR TRANSPOSASE MUDRA PROTEIN"/>
    <property type="match status" value="1"/>
</dbReference>
<protein>
    <submittedName>
        <fullName evidence="7">Os12g0467500 protein</fullName>
    </submittedName>
</protein>
<dbReference type="GO" id="GO:0008270">
    <property type="term" value="F:zinc ion binding"/>
    <property type="evidence" value="ECO:0007669"/>
    <property type="project" value="UniProtKB-KW"/>
</dbReference>
<evidence type="ECO:0000256" key="4">
    <source>
        <dbReference type="PROSITE-ProRule" id="PRU00325"/>
    </source>
</evidence>
<dbReference type="Proteomes" id="UP000000763">
    <property type="component" value="Chromosome 12"/>
</dbReference>
<feature type="domain" description="SWIM-type" evidence="6">
    <location>
        <begin position="248"/>
        <end position="280"/>
    </location>
</feature>
<dbReference type="KEGG" id="dosa:Os12g0467500"/>
<feature type="region of interest" description="Disordered" evidence="5">
    <location>
        <begin position="416"/>
        <end position="487"/>
    </location>
</feature>
<organism evidence="7 8">
    <name type="scientific">Oryza sativa subsp. japonica</name>
    <name type="common">Rice</name>
    <dbReference type="NCBI Taxonomy" id="39947"/>
    <lineage>
        <taxon>Eukaryota</taxon>
        <taxon>Viridiplantae</taxon>
        <taxon>Streptophyta</taxon>
        <taxon>Embryophyta</taxon>
        <taxon>Tracheophyta</taxon>
        <taxon>Spermatophyta</taxon>
        <taxon>Magnoliopsida</taxon>
        <taxon>Liliopsida</taxon>
        <taxon>Poales</taxon>
        <taxon>Poaceae</taxon>
        <taxon>BOP clade</taxon>
        <taxon>Oryzoideae</taxon>
        <taxon>Oryzeae</taxon>
        <taxon>Oryzinae</taxon>
        <taxon>Oryza</taxon>
        <taxon>Oryza sativa</taxon>
    </lineage>
</organism>
<dbReference type="EMBL" id="AP008218">
    <property type="protein sequence ID" value="BAH95670.1"/>
    <property type="molecule type" value="Genomic_DNA"/>
</dbReference>
<reference evidence="8" key="2">
    <citation type="journal article" date="2008" name="Nucleic Acids Res.">
        <title>The rice annotation project database (RAP-DB): 2008 update.</title>
        <authorList>
            <consortium name="The rice annotation project (RAP)"/>
        </authorList>
    </citation>
    <scope>GENOME REANNOTATION</scope>
    <source>
        <strain evidence="8">cv. Nipponbare</strain>
    </source>
</reference>
<gene>
    <name evidence="7" type="ordered locus">Os12g0467500</name>
</gene>